<dbReference type="InterPro" id="IPR036208">
    <property type="entry name" value="VHL_sf"/>
</dbReference>
<evidence type="ECO:0000313" key="4">
    <source>
        <dbReference type="Proteomes" id="UP001055712"/>
    </source>
</evidence>
<proteinExistence type="inferred from homology"/>
<dbReference type="Gene3D" id="2.60.40.780">
    <property type="entry name" value="von Hippel-Lindau disease tumour suppressor, beta domain"/>
    <property type="match status" value="1"/>
</dbReference>
<dbReference type="InterPro" id="IPR037140">
    <property type="entry name" value="VHL_beta_dom_sf"/>
</dbReference>
<accession>A0A9D4Z1Z1</accession>
<protein>
    <recommendedName>
        <fullName evidence="2">von Hippel-Lindau disease tumour suppressor beta domain-containing protein</fullName>
    </recommendedName>
</protein>
<evidence type="ECO:0000313" key="3">
    <source>
        <dbReference type="EMBL" id="KAI3438878.1"/>
    </source>
</evidence>
<gene>
    <name evidence="3" type="ORF">D9Q98_001293</name>
</gene>
<dbReference type="EMBL" id="SIDB01000001">
    <property type="protein sequence ID" value="KAI3438878.1"/>
    <property type="molecule type" value="Genomic_DNA"/>
</dbReference>
<dbReference type="OrthoDB" id="413400at2759"/>
<comment type="similarity">
    <text evidence="1">Belongs to the VHL family.</text>
</comment>
<dbReference type="Proteomes" id="UP001055712">
    <property type="component" value="Unassembled WGS sequence"/>
</dbReference>
<reference evidence="3" key="2">
    <citation type="submission" date="2020-11" db="EMBL/GenBank/DDBJ databases">
        <authorList>
            <person name="Cecchin M."/>
            <person name="Marcolungo L."/>
            <person name="Rossato M."/>
            <person name="Girolomoni L."/>
            <person name="Cosentino E."/>
            <person name="Cuine S."/>
            <person name="Li-Beisson Y."/>
            <person name="Delledonne M."/>
            <person name="Ballottari M."/>
        </authorList>
    </citation>
    <scope>NUCLEOTIDE SEQUENCE</scope>
    <source>
        <strain evidence="3">211/11P</strain>
        <tissue evidence="3">Whole cell</tissue>
    </source>
</reference>
<dbReference type="CDD" id="cd05468">
    <property type="entry name" value="pVHL"/>
    <property type="match status" value="1"/>
</dbReference>
<name>A0A9D4Z1Z1_CHLVU</name>
<dbReference type="AlphaFoldDB" id="A0A9D4Z1Z1"/>
<dbReference type="InterPro" id="IPR022772">
    <property type="entry name" value="VHL_tumour_suppress_b/a_dom"/>
</dbReference>
<sequence>MGANASRTSPVSGHRSLNCHHATDVEFVNCTDFTVTTTWLDYSGMPRAYYTLGPGASVRQPTFGAHPWVFESDDTEQTCVVDNQPVFYPPVAPLGAPATQACIRIASPLPWSPAHHLQFHAAFRAEVAALLLCHRRLQLLPQTAPASHMHLPPQGCWLWQQQQWLLGKCPELVKQLAGASGLLLPAPSLVSSYASVSTLQQQHPGLGDLPKDLLLEVVAAAAPLTLHLVKPLRPHGISLGDLPPQAAELFRVPCSASSSSSSSCDGTSH</sequence>
<comment type="caution">
    <text evidence="3">The sequence shown here is derived from an EMBL/GenBank/DDBJ whole genome shotgun (WGS) entry which is preliminary data.</text>
</comment>
<feature type="domain" description="von Hippel-Lindau disease tumour suppressor beta" evidence="2">
    <location>
        <begin position="15"/>
        <end position="89"/>
    </location>
</feature>
<organism evidence="3 4">
    <name type="scientific">Chlorella vulgaris</name>
    <name type="common">Green alga</name>
    <dbReference type="NCBI Taxonomy" id="3077"/>
    <lineage>
        <taxon>Eukaryota</taxon>
        <taxon>Viridiplantae</taxon>
        <taxon>Chlorophyta</taxon>
        <taxon>core chlorophytes</taxon>
        <taxon>Trebouxiophyceae</taxon>
        <taxon>Chlorellales</taxon>
        <taxon>Chlorellaceae</taxon>
        <taxon>Chlorella clade</taxon>
        <taxon>Chlorella</taxon>
    </lineage>
</organism>
<evidence type="ECO:0000259" key="2">
    <source>
        <dbReference type="Pfam" id="PF01847"/>
    </source>
</evidence>
<keyword evidence="4" id="KW-1185">Reference proteome</keyword>
<dbReference type="Pfam" id="PF01847">
    <property type="entry name" value="VHL"/>
    <property type="match status" value="1"/>
</dbReference>
<dbReference type="InterPro" id="IPR024053">
    <property type="entry name" value="VHL_beta_dom"/>
</dbReference>
<evidence type="ECO:0000256" key="1">
    <source>
        <dbReference type="ARBA" id="ARBA00010057"/>
    </source>
</evidence>
<dbReference type="SUPFAM" id="SSF49468">
    <property type="entry name" value="VHL"/>
    <property type="match status" value="1"/>
</dbReference>
<reference evidence="3" key="1">
    <citation type="journal article" date="2019" name="Plant J.">
        <title>Chlorella vulgaris genome assembly and annotation reveals the molecular basis for metabolic acclimation to high light conditions.</title>
        <authorList>
            <person name="Cecchin M."/>
            <person name="Marcolungo L."/>
            <person name="Rossato M."/>
            <person name="Girolomoni L."/>
            <person name="Cosentino E."/>
            <person name="Cuine S."/>
            <person name="Li-Beisson Y."/>
            <person name="Delledonne M."/>
            <person name="Ballottari M."/>
        </authorList>
    </citation>
    <scope>NUCLEOTIDE SEQUENCE</scope>
    <source>
        <strain evidence="3">211/11P</strain>
    </source>
</reference>